<dbReference type="PROSITE" id="PS51698">
    <property type="entry name" value="U_BOX"/>
    <property type="match status" value="1"/>
</dbReference>
<dbReference type="Gene3D" id="3.30.40.10">
    <property type="entry name" value="Zinc/RING finger domain, C3HC4 (zinc finger)"/>
    <property type="match status" value="1"/>
</dbReference>
<gene>
    <name evidence="12" type="primary">ga18441</name>
    <name evidence="12" type="ORF">PR202_ga18441</name>
</gene>
<dbReference type="InterPro" id="IPR036537">
    <property type="entry name" value="Adaptor_Cbl_N_dom_sf"/>
</dbReference>
<dbReference type="PANTHER" id="PTHR23315:SF111">
    <property type="entry name" value="U-BOX DOMAIN-CONTAINING PROTEIN 14"/>
    <property type="match status" value="1"/>
</dbReference>
<dbReference type="InterPro" id="IPR011989">
    <property type="entry name" value="ARM-like"/>
</dbReference>
<dbReference type="SMART" id="SM00185">
    <property type="entry name" value="ARM"/>
    <property type="match status" value="5"/>
</dbReference>
<dbReference type="Gene3D" id="1.20.930.20">
    <property type="entry name" value="Adaptor protein Cbl, N-terminal domain"/>
    <property type="match status" value="1"/>
</dbReference>
<dbReference type="InterPro" id="IPR045210">
    <property type="entry name" value="RING-Ubox_PUB"/>
</dbReference>
<evidence type="ECO:0000256" key="1">
    <source>
        <dbReference type="ARBA" id="ARBA00000900"/>
    </source>
</evidence>
<evidence type="ECO:0000256" key="3">
    <source>
        <dbReference type="ARBA" id="ARBA00012483"/>
    </source>
</evidence>
<evidence type="ECO:0000313" key="13">
    <source>
        <dbReference type="Proteomes" id="UP001054889"/>
    </source>
</evidence>
<dbReference type="Gene3D" id="1.25.10.10">
    <property type="entry name" value="Leucine-rich Repeat Variant"/>
    <property type="match status" value="2"/>
</dbReference>
<dbReference type="PROSITE" id="PS50176">
    <property type="entry name" value="ARM_REPEAT"/>
    <property type="match status" value="1"/>
</dbReference>
<dbReference type="Proteomes" id="UP001054889">
    <property type="component" value="Unassembled WGS sequence"/>
</dbReference>
<reference evidence="12" key="1">
    <citation type="journal article" date="2018" name="DNA Res.">
        <title>Multiple hybrid de novo genome assembly of finger millet, an orphan allotetraploid crop.</title>
        <authorList>
            <person name="Hatakeyama M."/>
            <person name="Aluri S."/>
            <person name="Balachadran M.T."/>
            <person name="Sivarajan S.R."/>
            <person name="Patrignani A."/>
            <person name="Gruter S."/>
            <person name="Poveda L."/>
            <person name="Shimizu-Inatsugi R."/>
            <person name="Baeten J."/>
            <person name="Francoijs K.J."/>
            <person name="Nataraja K.N."/>
            <person name="Reddy Y.A.N."/>
            <person name="Phadnis S."/>
            <person name="Ravikumar R.L."/>
            <person name="Schlapbach R."/>
            <person name="Sreeman S.M."/>
            <person name="Shimizu K.K."/>
        </authorList>
    </citation>
    <scope>NUCLEOTIDE SEQUENCE</scope>
</reference>
<comment type="caution">
    <text evidence="12">The sequence shown here is derived from an EMBL/GenBank/DDBJ whole genome shotgun (WGS) entry which is preliminary data.</text>
</comment>
<dbReference type="InterPro" id="IPR057623">
    <property type="entry name" value="PUB12-19-like_N"/>
</dbReference>
<dbReference type="Pfam" id="PF25368">
    <property type="entry name" value="PUB10_N"/>
    <property type="match status" value="1"/>
</dbReference>
<dbReference type="InterPro" id="IPR000225">
    <property type="entry name" value="Armadillo"/>
</dbReference>
<dbReference type="Pfam" id="PF25598">
    <property type="entry name" value="ARM_PUB"/>
    <property type="match status" value="1"/>
</dbReference>
<organism evidence="12 13">
    <name type="scientific">Eleusine coracana subsp. coracana</name>
    <dbReference type="NCBI Taxonomy" id="191504"/>
    <lineage>
        <taxon>Eukaryota</taxon>
        <taxon>Viridiplantae</taxon>
        <taxon>Streptophyta</taxon>
        <taxon>Embryophyta</taxon>
        <taxon>Tracheophyta</taxon>
        <taxon>Spermatophyta</taxon>
        <taxon>Magnoliopsida</taxon>
        <taxon>Liliopsida</taxon>
        <taxon>Poales</taxon>
        <taxon>Poaceae</taxon>
        <taxon>PACMAD clade</taxon>
        <taxon>Chloridoideae</taxon>
        <taxon>Cynodonteae</taxon>
        <taxon>Eleusininae</taxon>
        <taxon>Eleusine</taxon>
    </lineage>
</organism>
<dbReference type="CDD" id="cd16664">
    <property type="entry name" value="RING-Ubox_PUB"/>
    <property type="match status" value="1"/>
</dbReference>
<dbReference type="EMBL" id="BQKI01000008">
    <property type="protein sequence ID" value="GJN01194.1"/>
    <property type="molecule type" value="Genomic_DNA"/>
</dbReference>
<dbReference type="SMART" id="SM00504">
    <property type="entry name" value="Ubox"/>
    <property type="match status" value="1"/>
</dbReference>
<protein>
    <recommendedName>
        <fullName evidence="7">U-box domain-containing protein 12</fullName>
        <ecNumber evidence="3">2.3.2.27</ecNumber>
    </recommendedName>
    <alternativeName>
        <fullName evidence="8">Plant U-box protein 12</fullName>
    </alternativeName>
    <alternativeName>
        <fullName evidence="9">RING-type E3 ubiquitin transferase PUB12</fullName>
    </alternativeName>
</protein>
<comment type="pathway">
    <text evidence="2">Protein modification; protein ubiquitination.</text>
</comment>
<dbReference type="GO" id="GO:0061630">
    <property type="term" value="F:ubiquitin protein ligase activity"/>
    <property type="evidence" value="ECO:0007669"/>
    <property type="project" value="UniProtKB-EC"/>
</dbReference>
<dbReference type="EC" id="2.3.2.27" evidence="3"/>
<keyword evidence="6" id="KW-0833">Ubl conjugation pathway</keyword>
<evidence type="ECO:0000256" key="4">
    <source>
        <dbReference type="ARBA" id="ARBA00022679"/>
    </source>
</evidence>
<dbReference type="FunFam" id="1.25.10.10:FF:000082">
    <property type="entry name" value="RING-type E3 ubiquitin transferase"/>
    <property type="match status" value="1"/>
</dbReference>
<dbReference type="FunFam" id="3.30.40.10:FF:000114">
    <property type="entry name" value="RING-type E3 ubiquitin transferase"/>
    <property type="match status" value="1"/>
</dbReference>
<evidence type="ECO:0000256" key="7">
    <source>
        <dbReference type="ARBA" id="ARBA00074389"/>
    </source>
</evidence>
<dbReference type="Pfam" id="PF04564">
    <property type="entry name" value="U-box"/>
    <property type="match status" value="1"/>
</dbReference>
<keyword evidence="13" id="KW-1185">Reference proteome</keyword>
<evidence type="ECO:0000256" key="6">
    <source>
        <dbReference type="ARBA" id="ARBA00022786"/>
    </source>
</evidence>
<dbReference type="SUPFAM" id="SSF48371">
    <property type="entry name" value="ARM repeat"/>
    <property type="match status" value="1"/>
</dbReference>
<evidence type="ECO:0000256" key="2">
    <source>
        <dbReference type="ARBA" id="ARBA00004906"/>
    </source>
</evidence>
<keyword evidence="4" id="KW-0808">Transferase</keyword>
<dbReference type="InterPro" id="IPR016024">
    <property type="entry name" value="ARM-type_fold"/>
</dbReference>
<evidence type="ECO:0000256" key="5">
    <source>
        <dbReference type="ARBA" id="ARBA00022737"/>
    </source>
</evidence>
<dbReference type="InterPro" id="IPR013083">
    <property type="entry name" value="Znf_RING/FYVE/PHD"/>
</dbReference>
<comment type="catalytic activity">
    <reaction evidence="1">
        <text>S-ubiquitinyl-[E2 ubiquitin-conjugating enzyme]-L-cysteine + [acceptor protein]-L-lysine = [E2 ubiquitin-conjugating enzyme]-L-cysteine + N(6)-ubiquitinyl-[acceptor protein]-L-lysine.</text>
        <dbReference type="EC" id="2.3.2.27"/>
    </reaction>
</comment>
<keyword evidence="5" id="KW-0677">Repeat</keyword>
<evidence type="ECO:0000256" key="10">
    <source>
        <dbReference type="PROSITE-ProRule" id="PRU00259"/>
    </source>
</evidence>
<dbReference type="GO" id="GO:0007166">
    <property type="term" value="P:cell surface receptor signaling pathway"/>
    <property type="evidence" value="ECO:0007669"/>
    <property type="project" value="InterPro"/>
</dbReference>
<evidence type="ECO:0000256" key="9">
    <source>
        <dbReference type="ARBA" id="ARBA00076227"/>
    </source>
</evidence>
<evidence type="ECO:0000313" key="12">
    <source>
        <dbReference type="EMBL" id="GJN01194.1"/>
    </source>
</evidence>
<dbReference type="InterPro" id="IPR058678">
    <property type="entry name" value="ARM_PUB"/>
</dbReference>
<evidence type="ECO:0000256" key="8">
    <source>
        <dbReference type="ARBA" id="ARBA00075465"/>
    </source>
</evidence>
<dbReference type="SUPFAM" id="SSF57850">
    <property type="entry name" value="RING/U-box"/>
    <property type="match status" value="1"/>
</dbReference>
<proteinExistence type="predicted"/>
<feature type="repeat" description="ARM" evidence="10">
    <location>
        <begin position="363"/>
        <end position="405"/>
    </location>
</feature>
<sequence length="602" mass="64947">MPARVAAEIAALPEPRGPMRRLCGDLARRIRLLGPLLQQLQQQQQGPLLADALAAARDLLRSVQDGSKIYQAMRGDGILDSFASVNLQIQLALDDLPYNTFDMPEEVQEQVALVHSQFKRAATRTDPPDTQLSKDLSSALADKTCDPAVLTRISHKLQLQTMADMKKESLALHDMVISSGGEPDGCVEEMSSLLKKLKDCVTTESPTASDTLSTRAGSINHTSPIIPDEFRCPISLELMQDPVIVSSGQTYERSCIQKWLDSGHKTCPKMQQPLSHTSLTPNFVLKSLIAQWCEANGIDLPKNKANSRDKKAAKSLDYDHAGLVSLMNRLRTGNQDEQRAAAGEIRLLAKRNVNNRICIAEAGAIPLLVNLLSSSDPRTQEHAVTALLNLSIHENNKAIIVGSHAIPNIVEVLKTGSMEARENAAATLFSLSVVDENKVAIGAAGAIPPLINLLCNGSPRGKKDAATAIFNLCIYQGNKIRAVNAGIVIHLMNFLVDPTGGMIDEALTLLAILAGNTEAKAVIARSEPITPLVEVIKTGSPRNRENAAAILWLLCSADAEQIRAAKAAGAEDALKELSESGTDRAKRKASSILELIRQDEEA</sequence>
<dbReference type="InterPro" id="IPR003613">
    <property type="entry name" value="Ubox_domain"/>
</dbReference>
<dbReference type="PANTHER" id="PTHR23315">
    <property type="entry name" value="U BOX DOMAIN-CONTAINING"/>
    <property type="match status" value="1"/>
</dbReference>
<name>A0AAV5CS17_ELECO</name>
<reference evidence="12" key="2">
    <citation type="submission" date="2021-12" db="EMBL/GenBank/DDBJ databases">
        <title>Resequencing data analysis of finger millet.</title>
        <authorList>
            <person name="Hatakeyama M."/>
            <person name="Aluri S."/>
            <person name="Balachadran M.T."/>
            <person name="Sivarajan S.R."/>
            <person name="Poveda L."/>
            <person name="Shimizu-Inatsugi R."/>
            <person name="Schlapbach R."/>
            <person name="Sreeman S.M."/>
            <person name="Shimizu K.K."/>
        </authorList>
    </citation>
    <scope>NUCLEOTIDE SEQUENCE</scope>
</reference>
<evidence type="ECO:0000259" key="11">
    <source>
        <dbReference type="PROSITE" id="PS51698"/>
    </source>
</evidence>
<feature type="domain" description="U-box" evidence="11">
    <location>
        <begin position="225"/>
        <end position="299"/>
    </location>
</feature>
<dbReference type="AlphaFoldDB" id="A0AAV5CS17"/>
<accession>A0AAV5CS17</accession>
<dbReference type="GO" id="GO:0016567">
    <property type="term" value="P:protein ubiquitination"/>
    <property type="evidence" value="ECO:0007669"/>
    <property type="project" value="InterPro"/>
</dbReference>